<dbReference type="InterPro" id="IPR043472">
    <property type="entry name" value="Macro_dom-like"/>
</dbReference>
<comment type="caution">
    <text evidence="1">The sequence shown here is derived from an EMBL/GenBank/DDBJ whole genome shotgun (WGS) entry which is preliminary data.</text>
</comment>
<name>A0AA36N158_9DINO</name>
<evidence type="ECO:0000313" key="1">
    <source>
        <dbReference type="EMBL" id="CAJ1388257.1"/>
    </source>
</evidence>
<dbReference type="Proteomes" id="UP001178507">
    <property type="component" value="Unassembled WGS sequence"/>
</dbReference>
<proteinExistence type="predicted"/>
<evidence type="ECO:0000313" key="2">
    <source>
        <dbReference type="Proteomes" id="UP001178507"/>
    </source>
</evidence>
<dbReference type="Gene3D" id="3.40.220.10">
    <property type="entry name" value="Leucine Aminopeptidase, subunit E, domain 1"/>
    <property type="match status" value="1"/>
</dbReference>
<evidence type="ECO:0008006" key="3">
    <source>
        <dbReference type="Google" id="ProtNLM"/>
    </source>
</evidence>
<accession>A0AA36N158</accession>
<gene>
    <name evidence="1" type="ORF">EVOR1521_LOCUS14168</name>
</gene>
<protein>
    <recommendedName>
        <fullName evidence="3">Macro domain-containing protein</fullName>
    </recommendedName>
</protein>
<dbReference type="EMBL" id="CAUJNA010001659">
    <property type="protein sequence ID" value="CAJ1388257.1"/>
    <property type="molecule type" value="Genomic_DNA"/>
</dbReference>
<dbReference type="AlphaFoldDB" id="A0AA36N158"/>
<sequence>MKHGHEVTAGVFYGLAKPGPCPDQVLRAARLSDLIQESRKLAQFDGDDFRQLEPSRVIEALKEASEDAEKTSWLAAAIFVGTAQACLKGGYSMTSPPKQVDCGHLVRPISCLHPAGSMPSQSSLKASCQRQRIQCYCSSDALDVALQLSAEGRHVTILRCTASTHPRSERRKYSNLHEDQLFFRTTYFEGFERVEADIQAAPDTSLVEGGIIYTSGVGILRGALKDGAPWVEPAQVDVLWFTLPLHPHHGEQVVSVILACGCGSSSYKEIYAREEERNLVSAALDRAFAWACAHGADALVLPPFACQGGFLHPRLHFAGLVHEVSRLHERHLPSVCVASEHPSHDAAWWDGFADGVVNGRPVPPPIIHVPTIPLMTDKLVGKDASALLEKRRKQHAVWSSPGTRQFRTSFM</sequence>
<keyword evidence="2" id="KW-1185">Reference proteome</keyword>
<organism evidence="1 2">
    <name type="scientific">Effrenium voratum</name>
    <dbReference type="NCBI Taxonomy" id="2562239"/>
    <lineage>
        <taxon>Eukaryota</taxon>
        <taxon>Sar</taxon>
        <taxon>Alveolata</taxon>
        <taxon>Dinophyceae</taxon>
        <taxon>Suessiales</taxon>
        <taxon>Symbiodiniaceae</taxon>
        <taxon>Effrenium</taxon>
    </lineage>
</organism>
<reference evidence="1" key="1">
    <citation type="submission" date="2023-08" db="EMBL/GenBank/DDBJ databases">
        <authorList>
            <person name="Chen Y."/>
            <person name="Shah S."/>
            <person name="Dougan E. K."/>
            <person name="Thang M."/>
            <person name="Chan C."/>
        </authorList>
    </citation>
    <scope>NUCLEOTIDE SEQUENCE</scope>
</reference>